<evidence type="ECO:0000259" key="7">
    <source>
        <dbReference type="Pfam" id="PF00122"/>
    </source>
</evidence>
<feature type="transmembrane region" description="Helical" evidence="6">
    <location>
        <begin position="212"/>
        <end position="234"/>
    </location>
</feature>
<dbReference type="InterPro" id="IPR018303">
    <property type="entry name" value="ATPase_P-typ_P_site"/>
</dbReference>
<feature type="transmembrane region" description="Helical" evidence="6">
    <location>
        <begin position="633"/>
        <end position="653"/>
    </location>
</feature>
<accession>A0A173TQE1</accession>
<dbReference type="EMBL" id="CYXX01000010">
    <property type="protein sequence ID" value="CUN04267.1"/>
    <property type="molecule type" value="Genomic_DNA"/>
</dbReference>
<dbReference type="InterPro" id="IPR023298">
    <property type="entry name" value="ATPase_P-typ_TM_dom_sf"/>
</dbReference>
<feature type="transmembrane region" description="Helical" evidence="6">
    <location>
        <begin position="605"/>
        <end position="627"/>
    </location>
</feature>
<feature type="transmembrane region" description="Helical" evidence="6">
    <location>
        <begin position="41"/>
        <end position="59"/>
    </location>
</feature>
<dbReference type="Gene3D" id="2.70.150.10">
    <property type="entry name" value="Calcium-transporting ATPase, cytoplasmic transduction domain A"/>
    <property type="match status" value="1"/>
</dbReference>
<dbReference type="PROSITE" id="PS00154">
    <property type="entry name" value="ATPASE_E1_E2"/>
    <property type="match status" value="1"/>
</dbReference>
<dbReference type="InterPro" id="IPR023299">
    <property type="entry name" value="ATPase_P-typ_cyto_dom_N"/>
</dbReference>
<keyword evidence="5 6" id="KW-0472">Membrane</keyword>
<dbReference type="InterPro" id="IPR023214">
    <property type="entry name" value="HAD_sf"/>
</dbReference>
<dbReference type="Gene3D" id="1.20.1110.10">
    <property type="entry name" value="Calcium-transporting ATPase, transmembrane domain"/>
    <property type="match status" value="1"/>
</dbReference>
<protein>
    <submittedName>
        <fullName evidence="8">Calcium-transporting ATPase lmo0841</fullName>
        <ecNumber evidence="8">3.6.3.8</ecNumber>
    </submittedName>
</protein>
<name>A0A173TQE1_9FIRM</name>
<feature type="domain" description="P-type ATPase A" evidence="7">
    <location>
        <begin position="96"/>
        <end position="190"/>
    </location>
</feature>
<comment type="subcellular location">
    <subcellularLocation>
        <location evidence="1">Membrane</location>
        <topology evidence="1">Multi-pass membrane protein</topology>
    </subcellularLocation>
</comment>
<dbReference type="SFLD" id="SFLDF00027">
    <property type="entry name" value="p-type_atpase"/>
    <property type="match status" value="1"/>
</dbReference>
<keyword evidence="8" id="KW-0378">Hydrolase</keyword>
<dbReference type="SFLD" id="SFLDG00002">
    <property type="entry name" value="C1.7:_P-type_atpase_like"/>
    <property type="match status" value="1"/>
</dbReference>
<evidence type="ECO:0000256" key="3">
    <source>
        <dbReference type="ARBA" id="ARBA00022967"/>
    </source>
</evidence>
<dbReference type="GO" id="GO:0016887">
    <property type="term" value="F:ATP hydrolysis activity"/>
    <property type="evidence" value="ECO:0007669"/>
    <property type="project" value="InterPro"/>
</dbReference>
<feature type="transmembrane region" description="Helical" evidence="6">
    <location>
        <begin position="65"/>
        <end position="83"/>
    </location>
</feature>
<dbReference type="InterPro" id="IPR036412">
    <property type="entry name" value="HAD-like_sf"/>
</dbReference>
<dbReference type="SUPFAM" id="SSF56784">
    <property type="entry name" value="HAD-like"/>
    <property type="match status" value="1"/>
</dbReference>
<dbReference type="Gene3D" id="3.40.50.1000">
    <property type="entry name" value="HAD superfamily/HAD-like"/>
    <property type="match status" value="1"/>
</dbReference>
<dbReference type="Pfam" id="PF00702">
    <property type="entry name" value="Hydrolase"/>
    <property type="match status" value="1"/>
</dbReference>
<feature type="transmembrane region" description="Helical" evidence="6">
    <location>
        <begin position="700"/>
        <end position="717"/>
    </location>
</feature>
<dbReference type="SUPFAM" id="SSF81665">
    <property type="entry name" value="Calcium ATPase, transmembrane domain M"/>
    <property type="match status" value="1"/>
</dbReference>
<evidence type="ECO:0000256" key="5">
    <source>
        <dbReference type="ARBA" id="ARBA00023136"/>
    </source>
</evidence>
<dbReference type="SUPFAM" id="SSF81653">
    <property type="entry name" value="Calcium ATPase, transduction domain A"/>
    <property type="match status" value="1"/>
</dbReference>
<gene>
    <name evidence="8" type="ORF">ERS852444_01632</name>
</gene>
<evidence type="ECO:0000256" key="6">
    <source>
        <dbReference type="SAM" id="Phobius"/>
    </source>
</evidence>
<dbReference type="Proteomes" id="UP000095453">
    <property type="component" value="Unassembled WGS sequence"/>
</dbReference>
<dbReference type="NCBIfam" id="TIGR01494">
    <property type="entry name" value="ATPase_P-type"/>
    <property type="match status" value="2"/>
</dbReference>
<keyword evidence="3" id="KW-1278">Translocase</keyword>
<dbReference type="InterPro" id="IPR059000">
    <property type="entry name" value="ATPase_P-type_domA"/>
</dbReference>
<dbReference type="InterPro" id="IPR044492">
    <property type="entry name" value="P_typ_ATPase_HD_dom"/>
</dbReference>
<organism evidence="8 9">
    <name type="scientific">Roseburia inulinivorans</name>
    <dbReference type="NCBI Taxonomy" id="360807"/>
    <lineage>
        <taxon>Bacteria</taxon>
        <taxon>Bacillati</taxon>
        <taxon>Bacillota</taxon>
        <taxon>Clostridia</taxon>
        <taxon>Lachnospirales</taxon>
        <taxon>Lachnospiraceae</taxon>
        <taxon>Roseburia</taxon>
    </lineage>
</organism>
<dbReference type="PRINTS" id="PR00120">
    <property type="entry name" value="HATPASE"/>
</dbReference>
<dbReference type="SFLD" id="SFLDS00003">
    <property type="entry name" value="Haloacid_Dehalogenase"/>
    <property type="match status" value="1"/>
</dbReference>
<feature type="transmembrane region" description="Helical" evidence="6">
    <location>
        <begin position="729"/>
        <end position="753"/>
    </location>
</feature>
<evidence type="ECO:0000256" key="1">
    <source>
        <dbReference type="ARBA" id="ARBA00004141"/>
    </source>
</evidence>
<keyword evidence="4 6" id="KW-1133">Transmembrane helix</keyword>
<feature type="transmembrane region" description="Helical" evidence="6">
    <location>
        <begin position="665"/>
        <end position="688"/>
    </location>
</feature>
<dbReference type="GO" id="GO:0016020">
    <property type="term" value="C:membrane"/>
    <property type="evidence" value="ECO:0007669"/>
    <property type="project" value="UniProtKB-SubCell"/>
</dbReference>
<evidence type="ECO:0000313" key="9">
    <source>
        <dbReference type="Proteomes" id="UP000095453"/>
    </source>
</evidence>
<proteinExistence type="predicted"/>
<dbReference type="PRINTS" id="PR00119">
    <property type="entry name" value="CATATPASE"/>
</dbReference>
<evidence type="ECO:0000256" key="4">
    <source>
        <dbReference type="ARBA" id="ARBA00022989"/>
    </source>
</evidence>
<dbReference type="RefSeq" id="WP_242853995.1">
    <property type="nucleotide sequence ID" value="NZ_CYXX01000010.1"/>
</dbReference>
<dbReference type="InterPro" id="IPR001757">
    <property type="entry name" value="P_typ_ATPase"/>
</dbReference>
<keyword evidence="2 6" id="KW-0812">Transmembrane</keyword>
<evidence type="ECO:0000313" key="8">
    <source>
        <dbReference type="EMBL" id="CUN04267.1"/>
    </source>
</evidence>
<dbReference type="Gene3D" id="3.40.1110.10">
    <property type="entry name" value="Calcium-transporting ATPase, cytoplasmic domain N"/>
    <property type="match status" value="1"/>
</dbReference>
<feature type="transmembrane region" description="Helical" evidence="6">
    <location>
        <begin position="759"/>
        <end position="777"/>
    </location>
</feature>
<dbReference type="GO" id="GO:0005524">
    <property type="term" value="F:ATP binding"/>
    <property type="evidence" value="ECO:0007669"/>
    <property type="project" value="InterPro"/>
</dbReference>
<feature type="transmembrane region" description="Helical" evidence="6">
    <location>
        <begin position="246"/>
        <end position="268"/>
    </location>
</feature>
<sequence>MCQNMSGLSTAEVEFRKKAGLSNESVDSSTKTVAQIIRSNVVTYYNLIFLIITILLIVVGSFRDLTFLPIIIANMLIGIIQELRSKKILDDLTILNTPKITVRRDGSEQEVLADELVQDDVITLSAGGQIPADALVLSGNITVNEALITGEADEIIKKEGDPLFSGSFVISGECLAKLEKVGKDSYISGLMLQATQTKEGEQSEMIRALNRLVQTVGVIILPIGAILFLQQYFFSGATMKDSVTGMVAAILGMIPEGLYLLASVAMVVSVMRLGKQKVLIHDMKCIETLARVNVLCVDKTGTITVPEMEVAQFILAKDQNLAAKEQEADQQSEDKNKIAKLLSDCVRALPCDNATMEALQQYFTEPMENSAEKIVPFSSATKYSGVVLAGKAYVVGAPEFVLRQDYAAVQGTIEVFLEKGYRVLVFAEYEGNLDGKELTENATPIAFILLNNAIREGAMDTFRYFSKRGVEVKVISGDNPVTVSEIAKKAGIRHAEKQVDAATLKTAEAVRKAAKKYTVFGRVTPEQKRLLVQALKEQGKTVAMTGDGVNDILALKDADCSIAMASGSEAASHVAQLVLLDNDFNKMPAVVMEGRRVVNNIGRTASLYLVKNIFSMLLAVFSMLFLIDYPLEPSQVSLISVFTIGIPSFFLALEQNRNQIHGHFLTNVLIQALPAGITDFIVVSGLVIFCREFGVEKECVSTSCTILIAVVGFMILYHIAKPMTTPHAILIAAMVIGWLFCMLFFSELFAITAVTGKCAMLMIVFAVITEPVFRYLIQLVETVQKWGRKLKF</sequence>
<reference evidence="8 9" key="1">
    <citation type="submission" date="2015-09" db="EMBL/GenBank/DDBJ databases">
        <authorList>
            <consortium name="Pathogen Informatics"/>
        </authorList>
    </citation>
    <scope>NUCLEOTIDE SEQUENCE [LARGE SCALE GENOMIC DNA]</scope>
    <source>
        <strain evidence="8 9">2789STDY5608887</strain>
    </source>
</reference>
<dbReference type="EC" id="3.6.3.8" evidence="8"/>
<dbReference type="InterPro" id="IPR008250">
    <property type="entry name" value="ATPase_P-typ_transduc_dom_A_sf"/>
</dbReference>
<dbReference type="Pfam" id="PF00122">
    <property type="entry name" value="E1-E2_ATPase"/>
    <property type="match status" value="1"/>
</dbReference>
<evidence type="ECO:0000256" key="2">
    <source>
        <dbReference type="ARBA" id="ARBA00022692"/>
    </source>
</evidence>
<dbReference type="PANTHER" id="PTHR42861">
    <property type="entry name" value="CALCIUM-TRANSPORTING ATPASE"/>
    <property type="match status" value="1"/>
</dbReference>
<dbReference type="AlphaFoldDB" id="A0A173TQE1"/>